<evidence type="ECO:0000256" key="3">
    <source>
        <dbReference type="ARBA" id="ARBA00022448"/>
    </source>
</evidence>
<evidence type="ECO:0000256" key="7">
    <source>
        <dbReference type="ARBA" id="ARBA00022927"/>
    </source>
</evidence>
<keyword evidence="7" id="KW-0653">Protein transport</keyword>
<dbReference type="InterPro" id="IPR027246">
    <property type="entry name" value="Porin_Euk/Tom40"/>
</dbReference>
<protein>
    <submittedName>
        <fullName evidence="10">Mitochondrial import receptor subunit TOM40</fullName>
    </submittedName>
</protein>
<evidence type="ECO:0000256" key="5">
    <source>
        <dbReference type="ARBA" id="ARBA00022692"/>
    </source>
</evidence>
<dbReference type="OrthoDB" id="19656at2759"/>
<dbReference type="Pfam" id="PF01459">
    <property type="entry name" value="Porin_3"/>
    <property type="match status" value="1"/>
</dbReference>
<sequence>MSNKESSASSPAPSPLSPYLDAVANIFHPVASPVLNSYNLFHGWKESMGLVQPGTAENLTKEVQQVHLANWFFDGARADISKVVSANPAFQLTHTFSLGSSSRPPAYNFGAIFANANTFLHGSVDGQGQVTARANQTWSPHDISKLQAQLTNKPAQTMVQIEHDHLAPHYTFSLKSMNPGLLDGTGIHFVSLLHSIGPRLSLGFETIIQNTSVSKLETSTSYLAKLTSLPDRSAAASAALSPLGGPPIAQPFSPSWIATAQLQPSGNVQATYYQKMSDKVDVALDLQTNFQPASPLGPSQRGATATLGAKYDFRPATFRAQVDSNMKVGMLLEQRFTPAFAFLVGGEIDHARNTSRFGVGIQIESTTM</sequence>
<keyword evidence="5" id="KW-0812">Transmembrane</keyword>
<dbReference type="Gene3D" id="2.40.160.10">
    <property type="entry name" value="Porin"/>
    <property type="match status" value="1"/>
</dbReference>
<dbReference type="GO" id="GO:0005741">
    <property type="term" value="C:mitochondrial outer membrane"/>
    <property type="evidence" value="ECO:0007669"/>
    <property type="project" value="UniProtKB-SubCell"/>
</dbReference>
<keyword evidence="11" id="KW-1185">Reference proteome</keyword>
<dbReference type="VEuPathDB" id="FungiDB:TREMEDRAFT_38680"/>
<keyword evidence="4" id="KW-1134">Transmembrane beta strand</keyword>
<organism evidence="10 11">
    <name type="scientific">Tremella mesenterica</name>
    <name type="common">Jelly fungus</name>
    <dbReference type="NCBI Taxonomy" id="5217"/>
    <lineage>
        <taxon>Eukaryota</taxon>
        <taxon>Fungi</taxon>
        <taxon>Dikarya</taxon>
        <taxon>Basidiomycota</taxon>
        <taxon>Agaricomycotina</taxon>
        <taxon>Tremellomycetes</taxon>
        <taxon>Tremellales</taxon>
        <taxon>Tremellaceae</taxon>
        <taxon>Tremella</taxon>
    </lineage>
</organism>
<evidence type="ECO:0000256" key="6">
    <source>
        <dbReference type="ARBA" id="ARBA00022787"/>
    </source>
</evidence>
<dbReference type="CDD" id="cd07305">
    <property type="entry name" value="Porin3_Tom40"/>
    <property type="match status" value="1"/>
</dbReference>
<dbReference type="AlphaFoldDB" id="A0A4V1M3A8"/>
<keyword evidence="6" id="KW-1000">Mitochondrion outer membrane</keyword>
<evidence type="ECO:0000313" key="11">
    <source>
        <dbReference type="Proteomes" id="UP000289152"/>
    </source>
</evidence>
<dbReference type="GO" id="GO:0008320">
    <property type="term" value="F:protein transmembrane transporter activity"/>
    <property type="evidence" value="ECO:0007669"/>
    <property type="project" value="InterPro"/>
</dbReference>
<comment type="similarity">
    <text evidence="2">Belongs to the Tom40 family.</text>
</comment>
<keyword evidence="3" id="KW-0813">Transport</keyword>
<dbReference type="InterPro" id="IPR037930">
    <property type="entry name" value="Tom40"/>
</dbReference>
<dbReference type="InParanoid" id="A0A4V1M3A8"/>
<dbReference type="EMBL" id="SDIL01000104">
    <property type="protein sequence ID" value="RXK36220.1"/>
    <property type="molecule type" value="Genomic_DNA"/>
</dbReference>
<keyword evidence="8" id="KW-0496">Mitochondrion</keyword>
<dbReference type="GO" id="GO:0030150">
    <property type="term" value="P:protein import into mitochondrial matrix"/>
    <property type="evidence" value="ECO:0007669"/>
    <property type="project" value="InterPro"/>
</dbReference>
<name>A0A4V1M3A8_TREME</name>
<comment type="subcellular location">
    <subcellularLocation>
        <location evidence="1">Mitochondrion outer membrane</location>
        <topology evidence="1">Multi-pass membrane protein</topology>
    </subcellularLocation>
</comment>
<accession>A0A4V1M3A8</accession>
<evidence type="ECO:0000256" key="2">
    <source>
        <dbReference type="ARBA" id="ARBA00010510"/>
    </source>
</evidence>
<dbReference type="STRING" id="5217.A0A4V1M3A8"/>
<gene>
    <name evidence="10" type="ORF">M231_06490</name>
</gene>
<evidence type="ECO:0000256" key="1">
    <source>
        <dbReference type="ARBA" id="ARBA00004374"/>
    </source>
</evidence>
<proteinExistence type="inferred from homology"/>
<evidence type="ECO:0000256" key="8">
    <source>
        <dbReference type="ARBA" id="ARBA00023128"/>
    </source>
</evidence>
<comment type="caution">
    <text evidence="10">The sequence shown here is derived from an EMBL/GenBank/DDBJ whole genome shotgun (WGS) entry which is preliminary data.</text>
</comment>
<evidence type="ECO:0000313" key="10">
    <source>
        <dbReference type="EMBL" id="RXK36220.1"/>
    </source>
</evidence>
<evidence type="ECO:0000256" key="9">
    <source>
        <dbReference type="ARBA" id="ARBA00023136"/>
    </source>
</evidence>
<keyword evidence="9" id="KW-0472">Membrane</keyword>
<dbReference type="Proteomes" id="UP000289152">
    <property type="component" value="Unassembled WGS sequence"/>
</dbReference>
<evidence type="ECO:0000256" key="4">
    <source>
        <dbReference type="ARBA" id="ARBA00022452"/>
    </source>
</evidence>
<dbReference type="InterPro" id="IPR023614">
    <property type="entry name" value="Porin_dom_sf"/>
</dbReference>
<dbReference type="PANTHER" id="PTHR10802">
    <property type="entry name" value="MITOCHONDRIAL IMPORT RECEPTOR SUBUNIT TOM40"/>
    <property type="match status" value="1"/>
</dbReference>
<reference evidence="10 11" key="1">
    <citation type="submission" date="2016-06" db="EMBL/GenBank/DDBJ databases">
        <title>Evolution of pathogenesis and genome organization in the Tremellales.</title>
        <authorList>
            <person name="Cuomo C."/>
            <person name="Litvintseva A."/>
            <person name="Heitman J."/>
            <person name="Chen Y."/>
            <person name="Sun S."/>
            <person name="Springer D."/>
            <person name="Dromer F."/>
            <person name="Young S."/>
            <person name="Zeng Q."/>
            <person name="Chapman S."/>
            <person name="Gujja S."/>
            <person name="Saif S."/>
            <person name="Birren B."/>
        </authorList>
    </citation>
    <scope>NUCLEOTIDE SEQUENCE [LARGE SCALE GENOMIC DNA]</scope>
    <source>
        <strain evidence="10 11">ATCC 28783</strain>
    </source>
</reference>
<dbReference type="FunCoup" id="A0A4V1M3A8">
    <property type="interactions" value="199"/>
</dbReference>
<keyword evidence="10" id="KW-0675">Receptor</keyword>